<feature type="compositionally biased region" description="Low complexity" evidence="1">
    <location>
        <begin position="67"/>
        <end position="77"/>
    </location>
</feature>
<dbReference type="AlphaFoldDB" id="A0ABD0VGS9"/>
<comment type="caution">
    <text evidence="2">The sequence shown here is derived from an EMBL/GenBank/DDBJ whole genome shotgun (WGS) entry which is preliminary data.</text>
</comment>
<reference evidence="2 3" key="1">
    <citation type="journal article" date="2024" name="Plant Biotechnol. J.">
        <title>Dendrobium thyrsiflorum genome and its molecular insights into genes involved in important horticultural traits.</title>
        <authorList>
            <person name="Chen B."/>
            <person name="Wang J.Y."/>
            <person name="Zheng P.J."/>
            <person name="Li K.L."/>
            <person name="Liang Y.M."/>
            <person name="Chen X.F."/>
            <person name="Zhang C."/>
            <person name="Zhao X."/>
            <person name="He X."/>
            <person name="Zhang G.Q."/>
            <person name="Liu Z.J."/>
            <person name="Xu Q."/>
        </authorList>
    </citation>
    <scope>NUCLEOTIDE SEQUENCE [LARGE SCALE GENOMIC DNA]</scope>
    <source>
        <strain evidence="2">GZMU011</strain>
    </source>
</reference>
<feature type="region of interest" description="Disordered" evidence="1">
    <location>
        <begin position="322"/>
        <end position="351"/>
    </location>
</feature>
<feature type="region of interest" description="Disordered" evidence="1">
    <location>
        <begin position="433"/>
        <end position="470"/>
    </location>
</feature>
<dbReference type="InterPro" id="IPR053342">
    <property type="entry name" value="Exosome_cofactor/PTGS_suppr"/>
</dbReference>
<proteinExistence type="predicted"/>
<feature type="compositionally biased region" description="Polar residues" evidence="1">
    <location>
        <begin position="437"/>
        <end position="456"/>
    </location>
</feature>
<organism evidence="2 3">
    <name type="scientific">Dendrobium thyrsiflorum</name>
    <name type="common">Pinecone-like raceme dendrobium</name>
    <name type="synonym">Orchid</name>
    <dbReference type="NCBI Taxonomy" id="117978"/>
    <lineage>
        <taxon>Eukaryota</taxon>
        <taxon>Viridiplantae</taxon>
        <taxon>Streptophyta</taxon>
        <taxon>Embryophyta</taxon>
        <taxon>Tracheophyta</taxon>
        <taxon>Spermatophyta</taxon>
        <taxon>Magnoliopsida</taxon>
        <taxon>Liliopsida</taxon>
        <taxon>Asparagales</taxon>
        <taxon>Orchidaceae</taxon>
        <taxon>Epidendroideae</taxon>
        <taxon>Malaxideae</taxon>
        <taxon>Dendrobiinae</taxon>
        <taxon>Dendrobium</taxon>
    </lineage>
</organism>
<feature type="compositionally biased region" description="Basic residues" evidence="1">
    <location>
        <begin position="8"/>
        <end position="23"/>
    </location>
</feature>
<dbReference type="PANTHER" id="PTHR37260">
    <property type="entry name" value="PHOSPHORELAY PROTEIN"/>
    <property type="match status" value="1"/>
</dbReference>
<sequence>MMDPKASAKAKRSYSQQGRRKHPSPAAIAQKKKAAQVGSEGKVQRERSHDLPSNLDRYDEGEEEAESSSGTTLEEGGIPPKSKGADFVYLIEQARSEQHELGSPALQEAPSFFDELATDFMKGLSSIHTVRRKNLLSRCEDDNFVVDVDITSSYQIPFLNLDLHAIAAQLSKIKLSERLFIEEDLLPEDLRFDDSKVSSSSFQSEKLEEIGAGQNMEEPNSYLYSSPTKDVLGHTEDPNPNISQAYLAQGNDQGTTVGANTEESLGNISKSSTLKVREAEAELDMLLESFKEIGLSGSIQDKPASKISFDESLPFHWKSAAEDPGYFNRKQPADAIDDSIDKSSNSRAPNSDFFYPMQQQSIDQGQVSSKNTMTTSIDDSIDDLLAETSSILKMQKHIRAPAPTPVPQLGSMFSATNSFQPHSSSSSIDDLLGGHKSITNQNGAVSSKAYSSNPGSKVQMDDFDSWMDSF</sequence>
<dbReference type="Proteomes" id="UP001552299">
    <property type="component" value="Unassembled WGS sequence"/>
</dbReference>
<accession>A0ABD0VGS9</accession>
<evidence type="ECO:0000313" key="2">
    <source>
        <dbReference type="EMBL" id="KAL0924354.1"/>
    </source>
</evidence>
<evidence type="ECO:0000256" key="1">
    <source>
        <dbReference type="SAM" id="MobiDB-lite"/>
    </source>
</evidence>
<dbReference type="PANTHER" id="PTHR37260:SF2">
    <property type="entry name" value="PROTEIN ECERIFERUM 16"/>
    <property type="match status" value="1"/>
</dbReference>
<dbReference type="EMBL" id="JANQDX010000005">
    <property type="protein sequence ID" value="KAL0924354.1"/>
    <property type="molecule type" value="Genomic_DNA"/>
</dbReference>
<name>A0ABD0VGS9_DENTH</name>
<feature type="region of interest" description="Disordered" evidence="1">
    <location>
        <begin position="1"/>
        <end position="80"/>
    </location>
</feature>
<feature type="compositionally biased region" description="Acidic residues" evidence="1">
    <location>
        <begin position="461"/>
        <end position="470"/>
    </location>
</feature>
<protein>
    <submittedName>
        <fullName evidence="2">Uncharacterized protein</fullName>
    </submittedName>
</protein>
<gene>
    <name evidence="2" type="ORF">M5K25_005171</name>
</gene>
<keyword evidence="3" id="KW-1185">Reference proteome</keyword>
<evidence type="ECO:0000313" key="3">
    <source>
        <dbReference type="Proteomes" id="UP001552299"/>
    </source>
</evidence>